<dbReference type="AlphaFoldDB" id="A0A4Q1BK34"/>
<dbReference type="InParanoid" id="A0A4Q1BK34"/>
<protein>
    <submittedName>
        <fullName evidence="1">Uncharacterized protein</fullName>
    </submittedName>
</protein>
<accession>A0A4Q1BK34</accession>
<comment type="caution">
    <text evidence="1">The sequence shown here is derived from an EMBL/GenBank/DDBJ whole genome shotgun (WGS) entry which is preliminary data.</text>
</comment>
<dbReference type="EMBL" id="SDIL01000054">
    <property type="protein sequence ID" value="RXK38111.1"/>
    <property type="molecule type" value="Genomic_DNA"/>
</dbReference>
<proteinExistence type="predicted"/>
<keyword evidence="2" id="KW-1185">Reference proteome</keyword>
<sequence>MSPQGNGNDIWSLRYLTTDVNKTFEKKADPEVYIVISVDRSLLSDVIQPDSDKSSDAQNTSFRARLESYRAITVLEDSIPRDERDQYQGKVSNLAVTMVKGIHTIHRAAMLDKIENEGRSAQMNDLHKQGIVTDVNLFNEHAAKITDGGQRVRTSIYAVSNDQYLVNLRRWNI</sequence>
<evidence type="ECO:0000313" key="1">
    <source>
        <dbReference type="EMBL" id="RXK38111.1"/>
    </source>
</evidence>
<evidence type="ECO:0000313" key="2">
    <source>
        <dbReference type="Proteomes" id="UP000289152"/>
    </source>
</evidence>
<name>A0A4Q1BK34_TREME</name>
<reference evidence="1 2" key="1">
    <citation type="submission" date="2016-06" db="EMBL/GenBank/DDBJ databases">
        <title>Evolution of pathogenesis and genome organization in the Tremellales.</title>
        <authorList>
            <person name="Cuomo C."/>
            <person name="Litvintseva A."/>
            <person name="Heitman J."/>
            <person name="Chen Y."/>
            <person name="Sun S."/>
            <person name="Springer D."/>
            <person name="Dromer F."/>
            <person name="Young S."/>
            <person name="Zeng Q."/>
            <person name="Chapman S."/>
            <person name="Gujja S."/>
            <person name="Saif S."/>
            <person name="Birren B."/>
        </authorList>
    </citation>
    <scope>NUCLEOTIDE SEQUENCE [LARGE SCALE GENOMIC DNA]</scope>
    <source>
        <strain evidence="1 2">ATCC 28783</strain>
    </source>
</reference>
<organism evidence="1 2">
    <name type="scientific">Tremella mesenterica</name>
    <name type="common">Jelly fungus</name>
    <dbReference type="NCBI Taxonomy" id="5217"/>
    <lineage>
        <taxon>Eukaryota</taxon>
        <taxon>Fungi</taxon>
        <taxon>Dikarya</taxon>
        <taxon>Basidiomycota</taxon>
        <taxon>Agaricomycotina</taxon>
        <taxon>Tremellomycetes</taxon>
        <taxon>Tremellales</taxon>
        <taxon>Tremellaceae</taxon>
        <taxon>Tremella</taxon>
    </lineage>
</organism>
<dbReference type="Proteomes" id="UP000289152">
    <property type="component" value="Unassembled WGS sequence"/>
</dbReference>
<gene>
    <name evidence="1" type="ORF">M231_04670</name>
</gene>